<feature type="region of interest" description="Disordered" evidence="2">
    <location>
        <begin position="817"/>
        <end position="857"/>
    </location>
</feature>
<feature type="compositionally biased region" description="Polar residues" evidence="2">
    <location>
        <begin position="2427"/>
        <end position="2444"/>
    </location>
</feature>
<evidence type="ECO:0008006" key="6">
    <source>
        <dbReference type="Google" id="ProtNLM"/>
    </source>
</evidence>
<feature type="compositionally biased region" description="Basic and acidic residues" evidence="2">
    <location>
        <begin position="817"/>
        <end position="826"/>
    </location>
</feature>
<feature type="region of interest" description="Disordered" evidence="2">
    <location>
        <begin position="1935"/>
        <end position="2166"/>
    </location>
</feature>
<feature type="region of interest" description="Disordered" evidence="2">
    <location>
        <begin position="2589"/>
        <end position="2697"/>
    </location>
</feature>
<feature type="region of interest" description="Disordered" evidence="2">
    <location>
        <begin position="874"/>
        <end position="924"/>
    </location>
</feature>
<feature type="region of interest" description="Disordered" evidence="2">
    <location>
        <begin position="290"/>
        <end position="464"/>
    </location>
</feature>
<protein>
    <recommendedName>
        <fullName evidence="6">WW domain-containing protein</fullName>
    </recommendedName>
</protein>
<feature type="compositionally biased region" description="Basic and acidic residues" evidence="2">
    <location>
        <begin position="1117"/>
        <end position="1140"/>
    </location>
</feature>
<feature type="compositionally biased region" description="Basic and acidic residues" evidence="2">
    <location>
        <begin position="1064"/>
        <end position="1087"/>
    </location>
</feature>
<feature type="region of interest" description="Disordered" evidence="2">
    <location>
        <begin position="138"/>
        <end position="171"/>
    </location>
</feature>
<feature type="region of interest" description="Disordered" evidence="2">
    <location>
        <begin position="608"/>
        <end position="636"/>
    </location>
</feature>
<feature type="compositionally biased region" description="Polar residues" evidence="2">
    <location>
        <begin position="1812"/>
        <end position="1822"/>
    </location>
</feature>
<feature type="region of interest" description="Disordered" evidence="2">
    <location>
        <begin position="1027"/>
        <end position="1157"/>
    </location>
</feature>
<dbReference type="RefSeq" id="XP_047756859.1">
    <property type="nucleotide sequence ID" value="XM_047901095.1"/>
</dbReference>
<feature type="compositionally biased region" description="Basic and acidic residues" evidence="2">
    <location>
        <begin position="1518"/>
        <end position="1541"/>
    </location>
</feature>
<feature type="compositionally biased region" description="Low complexity" evidence="2">
    <location>
        <begin position="1798"/>
        <end position="1811"/>
    </location>
</feature>
<feature type="region of interest" description="Disordered" evidence="2">
    <location>
        <begin position="1750"/>
        <end position="1827"/>
    </location>
</feature>
<dbReference type="GeneID" id="71981825"/>
<sequence length="3046" mass="337532">MALLVAAIWLLSGAYWEGHVPWDTTRYEVEPTYTREIIIHDSIPVPYSYPVPLVRTETATVVRRETATVTVTASSGNESWSQGYVYAGSDDVLKDVWSGFGWGEKLFWFAECCLALIGAWTITQAVLQWIWPALHQGQQPPVAGGGDGGGQGGPGGGGGGGGGGSEAGNDDEVENLRSQNKILNDQVQDRDEQIVGLNTRIDGLVDENQEQADTIKHLKAKVEEQAEAIKRLDDEVDDMLKTGNIAAGPAAQRRLVNADGERVTQEDYDELQRNYDLVRQERDEILIRLRDLKTQDNEDSQGNDPDADHEKPNDKDNLQQKKRPSFFGGAQDAKDKPDPEAAATEQSKNVNDRDRLKQYNKELQNQVKALKQELKECQEHRGLQRGPRSGDKDLKDANEQSEADKRKLQHDYDALKNELEDTSRKLAECEAGKQSQNGPASGDGPSKGEFDKLKNGFDEREKEVKKLKGEAEVLSKELGEVKHKLDVCEQHKKQQAEPEKGGNPLKAEYDALQSQLHQLEEENEKLASDRDLLRIQLDDQTHKLERWKANTPLLWLASWSKEEERSTWLPELAAAEIRDLEEVIYRRAKRNHELEVTLRGVNRELAKCRKHEQEQSEVQGNDDQSKPKQKKSKIDNGDWAQQMQQEAQAKLDEQRRQMNHLENENRRLEHELEIARHGRQLRSDETANNAQAEDNRVIPLAIHRELQAECDRKHNEMRRLEREQEALVGENSLFEARIRNDLLNPVDVATVPLSQYEKLQMELRDAKEQVEEQAEARQVWDDALVDELFGSQNANDSDASIVLEDNYNAMPIISRAEQRRRSEARSRANNNVLRLRMPRVRDPAAQTQREQAPKDLDEARKELAKLSKAFEAQKKKLEECESHRKGRNSSQPNTPALPQSQSATPTPPVSRPSNARPRRLPKGVDGELLHDLRVALAEILNRPGFRELRGADFNTLRTLLYILPKTEKGGWETRLQSSSLLNWTNPSEAEVFESLATSDDRLRVILEWLSQNQELVIFPDPESKAKGKVDFVRRRPSPGSPDDSWQSSEDEDSRAGGDGSGSKPGDKKAKDQKPKEDEDKNDDNDSKARHRQGRGGSSSQRAGTADGAPPTSETGDQEFKEDSTLLDDSVKTENNQKSEEQTSSEDSTPAAGTQEAASDALIAAETAPFGGEPQQNDPLELLDLLDSELRPVLQAPLFRDGVFSINELVTALRSRFQLLPQAIPHFTASEVQQDLLRLMDNDASIPLERVDEHDLSLERPHGFHENGVPRNVDRLRVVPNAPLSDPASPSPAVARIYEVAQEAVEYIRSRHESPREQNFAEGDLFRSMDHPDIAHLINDRAKALYAAHSDQTSTSGPSVLFGDHHLPQAVRYLLMVDPAWWQGSTVQEAADTLRQWMNAADEVIAGDNAPAATPVAAIAAEEGPKQNDEQLSVDVKSPTAQSEDNETDAKSASPASTVFHMSKENTPQSQRSNANTYDARLDKRLVQPECTWFRRWDPFAGRMYYVQTSGRRQWFSPDKFEQDREGGDDHNDHDPQRKLEEPPRVRRWFVCPLRPTRDGAPVKTSFHETTGHTQWEKPADFRSDQWGRDDDISRPLGRHEKWHITNETWRERHPDITWQPLHSRCRWINGTFRDHWRQYPCPRCGDTDRSVAPHTVEKCPVPESQALTIHEQELMKLYQDQQITRDGLYYLFSIVGPGDQTSEGFFPWPQSTQEDEARRQAQYDIVFLRRDRANQGRALDEIRRWEDRMARGEEDDIDEADNEDDDNEDPFIEAKTEEPPSKGSLQLNTYGQGGHGLSSGPSSALSGTAPSFTPSGATSRVTTPLPPMVVPDLSQEWEAMYNSGERYASMTPAGRENYLRGVLSQWEKTHNYTPTQEQLDKSGGGQQDTTTTAQVVNSAQTSISGATGDSQQTVAASAPTLASPAMDITTQLLPAAQDLEDESSGELSTPSIAPLAARSTQPAVDETVTSGSATARPSEDIYDSRWATEPRPNATTNLPPNVPTGPKDPKSSGKHRGAVTGTSDSGSPLEKQSPSGLTTPQGRRASEDLKRVRSLKNTFTPRGNLGTSERPTDFSKPRTTAQEYGKASYKPAGPSSGAVNTPTTPGMMHPPAASYLPGPTTRPSENPNVQPHRPWENRDQASQPAQSQGSLQPASGHGGATGAANSLSSNLAATQEQEPQRNVQRFTAHMVPRKQLVNKLPSYEEIRAHIRRNPKGRNIIDIYLCYGNENLIPFFKKVREVAFEQGDNFILRDGSDLISTPPASPVRDGPSETPGEDSERSSSVIDVLDPITDEEICEAVHENDLIASLRERFSHRWSSESDFVLRILEMGTVSGDRLILNDDTGSKPAVLATASPIAAQNDAPASSESIPQTQTSAQITTSSTEPLVEEGNPNLPPANDQTSPTVPNVTLSTSVKPGTTAREVSTIVDQSEADNQATLGNDTTPSDDRNKDDLKTTSSTVASEDAKQDASAPSSSPEAELMLTASKAEDLQKDSASRKESLEASRPDNASPSLLARHIKGDLILLEDLEAPNFPTIDEVRAAIAENGDIGVLSERFENRWGNIKGRSSFWEMCRLVSKQISGSKFQLKEEPTALPASEAAPQPTPAASSQATNGAQTEPPSSDVVKPGMDSSIWAPAVETASSTSTAPAEEAPLKGSLQPVVTTPTSIGTDQASDGVVGGPQRAPQTKPPAGAPTDDEIIAVLRTNPLDTELRAHFSSRWADDNGEYQFWKRVHTMAEEEKVREDEGPKAGKKRAKRYQSIIRWKLREAAAGHQKTLPHATQSKQDPPPEDKKQQEKPVNPPTAATSSKRPSEGSSQSEPSIPPLETTKAKSTKGSSESTKSTASTTQPSSFPTTDELRAELAKRPSLAEFKAKFEKRWGNDAGHDEFWRQSKEDGYCVSPTIPLRKVKPIKATDQNQLRLPQDPLVVSSIRGLQMLRTTRRQEGGLMEVEVEATRVIAHVEDRKIEEDRRIQEDRIIEGDRTVEGDRGIGDEVRIITDEEAAMVAGSEVQDIKVEEASRGAGVEPEVSKGSRVHPSGGVASLFV</sequence>
<feature type="coiled-coil region" evidence="1">
    <location>
        <begin position="703"/>
        <end position="776"/>
    </location>
</feature>
<feature type="compositionally biased region" description="Basic and acidic residues" evidence="2">
    <location>
        <begin position="2487"/>
        <end position="2506"/>
    </location>
</feature>
<dbReference type="EMBL" id="CP090163">
    <property type="protein sequence ID" value="UJO12493.1"/>
    <property type="molecule type" value="Genomic_DNA"/>
</dbReference>
<evidence type="ECO:0000313" key="5">
    <source>
        <dbReference type="Proteomes" id="UP000756132"/>
    </source>
</evidence>
<feature type="compositionally biased region" description="Low complexity" evidence="2">
    <location>
        <begin position="2596"/>
        <end position="2613"/>
    </location>
</feature>
<feature type="compositionally biased region" description="Low complexity" evidence="2">
    <location>
        <begin position="2834"/>
        <end position="2848"/>
    </location>
</feature>
<name>A0A9Q8P412_PASFU</name>
<feature type="compositionally biased region" description="Acidic residues" evidence="2">
    <location>
        <begin position="1753"/>
        <end position="1771"/>
    </location>
</feature>
<feature type="compositionally biased region" description="Polar residues" evidence="2">
    <location>
        <begin position="888"/>
        <end position="904"/>
    </location>
</feature>
<evidence type="ECO:0000256" key="3">
    <source>
        <dbReference type="SAM" id="SignalP"/>
    </source>
</evidence>
<feature type="compositionally biased region" description="Polar residues" evidence="2">
    <location>
        <begin position="2399"/>
        <end position="2417"/>
    </location>
</feature>
<feature type="compositionally biased region" description="Polar residues" evidence="2">
    <location>
        <begin position="2804"/>
        <end position="2821"/>
    </location>
</feature>
<feature type="region of interest" description="Disordered" evidence="2">
    <location>
        <begin position="2360"/>
        <end position="2513"/>
    </location>
</feature>
<dbReference type="KEGG" id="ffu:CLAFUR5_01947"/>
<feature type="compositionally biased region" description="Polar residues" evidence="2">
    <location>
        <begin position="2140"/>
        <end position="2153"/>
    </location>
</feature>
<feature type="compositionally biased region" description="Basic and acidic residues" evidence="2">
    <location>
        <begin position="446"/>
        <end position="464"/>
    </location>
</feature>
<feature type="compositionally biased region" description="Low complexity" evidence="2">
    <location>
        <begin position="2470"/>
        <end position="2480"/>
    </location>
</feature>
<feature type="compositionally biased region" description="Basic and acidic residues" evidence="2">
    <location>
        <begin position="2446"/>
        <end position="2455"/>
    </location>
</feature>
<dbReference type="Proteomes" id="UP000756132">
    <property type="component" value="Chromosome 1"/>
</dbReference>
<feature type="compositionally biased region" description="Basic and acidic residues" evidence="2">
    <location>
        <begin position="874"/>
        <end position="883"/>
    </location>
</feature>
<feature type="compositionally biased region" description="Polar residues" evidence="2">
    <location>
        <begin position="1464"/>
        <end position="1476"/>
    </location>
</feature>
<evidence type="ECO:0000313" key="4">
    <source>
        <dbReference type="EMBL" id="UJO12493.1"/>
    </source>
</evidence>
<evidence type="ECO:0000256" key="2">
    <source>
        <dbReference type="SAM" id="MobiDB-lite"/>
    </source>
</evidence>
<organism evidence="4 5">
    <name type="scientific">Passalora fulva</name>
    <name type="common">Tomato leaf mold</name>
    <name type="synonym">Cladosporium fulvum</name>
    <dbReference type="NCBI Taxonomy" id="5499"/>
    <lineage>
        <taxon>Eukaryota</taxon>
        <taxon>Fungi</taxon>
        <taxon>Dikarya</taxon>
        <taxon>Ascomycota</taxon>
        <taxon>Pezizomycotina</taxon>
        <taxon>Dothideomycetes</taxon>
        <taxon>Dothideomycetidae</taxon>
        <taxon>Mycosphaerellales</taxon>
        <taxon>Mycosphaerellaceae</taxon>
        <taxon>Fulvia</taxon>
    </lineage>
</organism>
<feature type="compositionally biased region" description="Polar residues" evidence="2">
    <location>
        <begin position="2020"/>
        <end position="2041"/>
    </location>
</feature>
<feature type="compositionally biased region" description="Basic and acidic residues" evidence="2">
    <location>
        <begin position="1977"/>
        <end position="1988"/>
    </location>
</feature>
<gene>
    <name evidence="4" type="ORF">CLAFUR5_01947</name>
</gene>
<feature type="compositionally biased region" description="Basic and acidic residues" evidence="2">
    <location>
        <begin position="306"/>
        <end position="319"/>
    </location>
</feature>
<feature type="coiled-coil region" evidence="1">
    <location>
        <begin position="644"/>
        <end position="678"/>
    </location>
</feature>
<reference evidence="4" key="2">
    <citation type="journal article" date="2022" name="Microb. Genom.">
        <title>A chromosome-scale genome assembly of the tomato pathogen Cladosporium fulvum reveals a compartmentalized genome architecture and the presence of a dispensable chromosome.</title>
        <authorList>
            <person name="Zaccaron A.Z."/>
            <person name="Chen L.H."/>
            <person name="Samaras A."/>
            <person name="Stergiopoulos I."/>
        </authorList>
    </citation>
    <scope>NUCLEOTIDE SEQUENCE</scope>
    <source>
        <strain evidence="4">Race5_Kim</strain>
    </source>
</reference>
<keyword evidence="3" id="KW-0732">Signal</keyword>
<feature type="signal peptide" evidence="3">
    <location>
        <begin position="1"/>
        <end position="18"/>
    </location>
</feature>
<feature type="compositionally biased region" description="Polar residues" evidence="2">
    <location>
        <begin position="2661"/>
        <end position="2674"/>
    </location>
</feature>
<feature type="compositionally biased region" description="Polar residues" evidence="2">
    <location>
        <begin position="1958"/>
        <end position="1975"/>
    </location>
</feature>
<feature type="compositionally biased region" description="Low complexity" evidence="2">
    <location>
        <begin position="2636"/>
        <end position="2652"/>
    </location>
</feature>
<feature type="compositionally biased region" description="Basic and acidic residues" evidence="2">
    <location>
        <begin position="350"/>
        <end position="360"/>
    </location>
</feature>
<feature type="compositionally biased region" description="Gly residues" evidence="2">
    <location>
        <begin position="143"/>
        <end position="166"/>
    </location>
</feature>
<accession>A0A9Q8P412</accession>
<feature type="compositionally biased region" description="Basic and acidic residues" evidence="2">
    <location>
        <begin position="370"/>
        <end position="431"/>
    </location>
</feature>
<keyword evidence="1" id="KW-0175">Coiled coil</keyword>
<proteinExistence type="predicted"/>
<feature type="region of interest" description="Disordered" evidence="2">
    <location>
        <begin position="2254"/>
        <end position="2283"/>
    </location>
</feature>
<feature type="compositionally biased region" description="Polar residues" evidence="2">
    <location>
        <begin position="2055"/>
        <end position="2069"/>
    </location>
</feature>
<keyword evidence="5" id="KW-1185">Reference proteome</keyword>
<feature type="chain" id="PRO_5040285299" description="WW domain-containing protein" evidence="3">
    <location>
        <begin position="19"/>
        <end position="3046"/>
    </location>
</feature>
<feature type="region of interest" description="Disordered" evidence="2">
    <location>
        <begin position="1422"/>
        <end position="1476"/>
    </location>
</feature>
<reference evidence="4" key="1">
    <citation type="submission" date="2021-12" db="EMBL/GenBank/DDBJ databases">
        <authorList>
            <person name="Zaccaron A."/>
            <person name="Stergiopoulos I."/>
        </authorList>
    </citation>
    <scope>NUCLEOTIDE SEQUENCE</scope>
    <source>
        <strain evidence="4">Race5_Kim</strain>
    </source>
</reference>
<evidence type="ECO:0000256" key="1">
    <source>
        <dbReference type="SAM" id="Coils"/>
    </source>
</evidence>
<feature type="region of interest" description="Disordered" evidence="2">
    <location>
        <begin position="1516"/>
        <end position="1541"/>
    </location>
</feature>
<feature type="compositionally biased region" description="Basic and acidic residues" evidence="2">
    <location>
        <begin position="2788"/>
        <end position="2797"/>
    </location>
</feature>
<feature type="compositionally biased region" description="Low complexity" evidence="2">
    <location>
        <begin position="2372"/>
        <end position="2384"/>
    </location>
</feature>
<feature type="region of interest" description="Disordered" evidence="2">
    <location>
        <begin position="2771"/>
        <end position="2868"/>
    </location>
</feature>